<dbReference type="EMBL" id="VDUZ01000038">
    <property type="protein sequence ID" value="TXL71858.1"/>
    <property type="molecule type" value="Genomic_DNA"/>
</dbReference>
<gene>
    <name evidence="1" type="ORF">FHP25_27840</name>
</gene>
<dbReference type="OrthoDB" id="8479597at2"/>
<sequence>MQRIEAHRPAEAFHQCWQAAGEHIQRHAPASLAWLKARFEPPFLEHLSFRIGNQLFFVQIEDEHRELELPGNRKGLMRIAGACRGHPCVLPMRLSSDAWSPVHCGWGLRHAQTGEPVDPGALVTDERIEMTDWEVHDCAVEAVRERLEEQGREVTASAGDPDLNPAIWFKGDRGPEWVVVRAARHPAPDPEPPANWAQIAQSCAHLSKTGHFAAVRFASPDDPFDPEGHGAIPLWRGHAMIPNNFKLVQPGRPVGLLGRLMPGWRR</sequence>
<dbReference type="RefSeq" id="WP_147850266.1">
    <property type="nucleotide sequence ID" value="NZ_VDUZ01000038.1"/>
</dbReference>
<evidence type="ECO:0000313" key="2">
    <source>
        <dbReference type="Proteomes" id="UP000321638"/>
    </source>
</evidence>
<reference evidence="1 2" key="1">
    <citation type="submission" date="2019-06" db="EMBL/GenBank/DDBJ databases">
        <title>New taxonomy in bacterial strain CC-CFT640, isolated from vineyard.</title>
        <authorList>
            <person name="Lin S.-Y."/>
            <person name="Tsai C.-F."/>
            <person name="Young C.-C."/>
        </authorList>
    </citation>
    <scope>NUCLEOTIDE SEQUENCE [LARGE SCALE GENOMIC DNA]</scope>
    <source>
        <strain evidence="1 2">CC-CFT640</strain>
    </source>
</reference>
<name>A0A5C8PE06_9HYPH</name>
<keyword evidence="2" id="KW-1185">Reference proteome</keyword>
<protein>
    <submittedName>
        <fullName evidence="1">Uncharacterized protein</fullName>
    </submittedName>
</protein>
<accession>A0A5C8PE06</accession>
<comment type="caution">
    <text evidence="1">The sequence shown here is derived from an EMBL/GenBank/DDBJ whole genome shotgun (WGS) entry which is preliminary data.</text>
</comment>
<proteinExistence type="predicted"/>
<organism evidence="1 2">
    <name type="scientific">Vineibacter terrae</name>
    <dbReference type="NCBI Taxonomy" id="2586908"/>
    <lineage>
        <taxon>Bacteria</taxon>
        <taxon>Pseudomonadati</taxon>
        <taxon>Pseudomonadota</taxon>
        <taxon>Alphaproteobacteria</taxon>
        <taxon>Hyphomicrobiales</taxon>
        <taxon>Vineibacter</taxon>
    </lineage>
</organism>
<evidence type="ECO:0000313" key="1">
    <source>
        <dbReference type="EMBL" id="TXL71858.1"/>
    </source>
</evidence>
<dbReference type="Proteomes" id="UP000321638">
    <property type="component" value="Unassembled WGS sequence"/>
</dbReference>
<dbReference type="AlphaFoldDB" id="A0A5C8PE06"/>